<dbReference type="Proteomes" id="UP000613974">
    <property type="component" value="Unassembled WGS sequence"/>
</dbReference>
<reference evidence="2" key="1">
    <citation type="submission" date="2023-07" db="EMBL/GenBank/DDBJ databases">
        <title>Whole genome shotgun sequence of Streptomyces nojiriensis NBRC 13794.</title>
        <authorList>
            <person name="Komaki H."/>
            <person name="Tamura T."/>
        </authorList>
    </citation>
    <scope>NUCLEOTIDE SEQUENCE [LARGE SCALE GENOMIC DNA]</scope>
    <source>
        <strain evidence="2">NBRC 13794</strain>
    </source>
</reference>
<dbReference type="EMBL" id="BNEC01000005">
    <property type="protein sequence ID" value="GHI70019.1"/>
    <property type="molecule type" value="Genomic_DNA"/>
</dbReference>
<protein>
    <submittedName>
        <fullName evidence="1">Uncharacterized protein</fullName>
    </submittedName>
</protein>
<gene>
    <name evidence="1" type="ORF">Snoj_39370</name>
</gene>
<evidence type="ECO:0000313" key="2">
    <source>
        <dbReference type="Proteomes" id="UP000613974"/>
    </source>
</evidence>
<organism evidence="1 2">
    <name type="scientific">Streptomyces nojiriensis</name>
    <dbReference type="NCBI Taxonomy" id="66374"/>
    <lineage>
        <taxon>Bacteria</taxon>
        <taxon>Bacillati</taxon>
        <taxon>Actinomycetota</taxon>
        <taxon>Actinomycetes</taxon>
        <taxon>Kitasatosporales</taxon>
        <taxon>Streptomycetaceae</taxon>
        <taxon>Streptomyces</taxon>
    </lineage>
</organism>
<name>A0ABQ3SPF5_9ACTN</name>
<proteinExistence type="predicted"/>
<sequence length="68" mass="7341">MCRANATVDRLSRSGLAAEVTASVSVPWGPVLRSRRAWSERQGLAAEAQEWEELVTIHASHVKNAGLG</sequence>
<accession>A0ABQ3SPF5</accession>
<comment type="caution">
    <text evidence="1">The sequence shown here is derived from an EMBL/GenBank/DDBJ whole genome shotgun (WGS) entry which is preliminary data.</text>
</comment>
<evidence type="ECO:0000313" key="1">
    <source>
        <dbReference type="EMBL" id="GHI70019.1"/>
    </source>
</evidence>
<keyword evidence="2" id="KW-1185">Reference proteome</keyword>